<dbReference type="OrthoDB" id="3248508at2759"/>
<dbReference type="STRING" id="321146.A0A139HJ39"/>
<dbReference type="PANTHER" id="PTHR47842">
    <property type="entry name" value="EXPRESSED PROTEIN"/>
    <property type="match status" value="1"/>
</dbReference>
<dbReference type="EMBL" id="LFZN01000041">
    <property type="protein sequence ID" value="KXT02514.1"/>
    <property type="molecule type" value="Genomic_DNA"/>
</dbReference>
<feature type="compositionally biased region" description="Polar residues" evidence="1">
    <location>
        <begin position="405"/>
        <end position="414"/>
    </location>
</feature>
<accession>A0A139HJ39</accession>
<gene>
    <name evidence="2" type="ORF">AC578_4191</name>
</gene>
<organism evidence="2 3">
    <name type="scientific">Pseudocercospora eumusae</name>
    <dbReference type="NCBI Taxonomy" id="321146"/>
    <lineage>
        <taxon>Eukaryota</taxon>
        <taxon>Fungi</taxon>
        <taxon>Dikarya</taxon>
        <taxon>Ascomycota</taxon>
        <taxon>Pezizomycotina</taxon>
        <taxon>Dothideomycetes</taxon>
        <taxon>Dothideomycetidae</taxon>
        <taxon>Mycosphaerellales</taxon>
        <taxon>Mycosphaerellaceae</taxon>
        <taxon>Pseudocercospora</taxon>
    </lineage>
</organism>
<evidence type="ECO:0008006" key="4">
    <source>
        <dbReference type="Google" id="ProtNLM"/>
    </source>
</evidence>
<evidence type="ECO:0000313" key="2">
    <source>
        <dbReference type="EMBL" id="KXT02514.1"/>
    </source>
</evidence>
<name>A0A139HJ39_9PEZI</name>
<feature type="region of interest" description="Disordered" evidence="1">
    <location>
        <begin position="455"/>
        <end position="604"/>
    </location>
</feature>
<comment type="caution">
    <text evidence="2">The sequence shown here is derived from an EMBL/GenBank/DDBJ whole genome shotgun (WGS) entry which is preliminary data.</text>
</comment>
<dbReference type="SUPFAM" id="SSF53474">
    <property type="entry name" value="alpha/beta-Hydrolases"/>
    <property type="match status" value="1"/>
</dbReference>
<dbReference type="Gene3D" id="3.40.50.1820">
    <property type="entry name" value="alpha/beta hydrolase"/>
    <property type="match status" value="1"/>
</dbReference>
<dbReference type="InterPro" id="IPR029058">
    <property type="entry name" value="AB_hydrolase_fold"/>
</dbReference>
<sequence length="663" mass="73274">MASLHHGRPPPLPPRASQTSVGTSLDEPPPDDAIHQQQEAYAKASNPGGLLHNDPRSSSQQSLLPAYEETDQRRKLLLVYIHGFMGAETSFRSFPAHVHNLLAILLSDTHVVHSKIYPRYKSKGRITNARDDFSKWLEPHEGKATDTVLLGHSMGGLLSAEVALMPPAPPAARALKHRIVGTINFDVPFLGMHPGVVKSGLSSIFNPAEETGDKYFEPTDAGDGQHQAASPSPSPKPSRTDTLWAPESADPNYNPSFQNDVILPVRKGWRSAWHFINKHSDDLTKATKKLVSSHLEFGGAMANYHELKNRYARLRALEEADERVRRSVVQGETPPRVRFLNYYTASTGRPKKPKSKEESSESPQLSRRPSHAGSSIPGTAAEGSAIQDVPNLKIDSEPHGEGFQEDTTLKGSSTGDDKVSDTTNIPTKPAALDVSYIQDPATRALVEQEHNRAVQAYEAAMKARGGKTGSDTRPERDSDSHGKQQSIDLAVRGRQPSAAKSESEMCHSEKEELRLERERQRMDREARRLRGEPEPEPSQLQGPSNALLSAHNSRSSSRATRSGSAVAHDIDSLAPSESRGHEDQKPKKDRMFCNLPPQDSHGERDPTWVRVFMENVDEVGAHCGLFFVDERYERLVGDVASRIESWVNDENGYRVSQTYDNKT</sequence>
<dbReference type="PANTHER" id="PTHR47842:SF3">
    <property type="entry name" value="DUF676 DOMAIN-CONTAINING PROTEIN"/>
    <property type="match status" value="1"/>
</dbReference>
<evidence type="ECO:0000313" key="3">
    <source>
        <dbReference type="Proteomes" id="UP000070133"/>
    </source>
</evidence>
<evidence type="ECO:0000256" key="1">
    <source>
        <dbReference type="SAM" id="MobiDB-lite"/>
    </source>
</evidence>
<feature type="region of interest" description="Disordered" evidence="1">
    <location>
        <begin position="339"/>
        <end position="436"/>
    </location>
</feature>
<dbReference type="Proteomes" id="UP000070133">
    <property type="component" value="Unassembled WGS sequence"/>
</dbReference>
<keyword evidence="3" id="KW-1185">Reference proteome</keyword>
<feature type="region of interest" description="Disordered" evidence="1">
    <location>
        <begin position="1"/>
        <end position="67"/>
    </location>
</feature>
<feature type="compositionally biased region" description="Basic and acidic residues" evidence="1">
    <location>
        <begin position="470"/>
        <end position="482"/>
    </location>
</feature>
<proteinExistence type="predicted"/>
<feature type="compositionally biased region" description="Low complexity" evidence="1">
    <location>
        <begin position="544"/>
        <end position="567"/>
    </location>
</feature>
<feature type="compositionally biased region" description="Basic and acidic residues" evidence="1">
    <location>
        <begin position="578"/>
        <end position="591"/>
    </location>
</feature>
<feature type="compositionally biased region" description="Polar residues" evidence="1">
    <location>
        <begin position="364"/>
        <end position="377"/>
    </location>
</feature>
<protein>
    <recommendedName>
        <fullName evidence="4">AB hydrolase-1 domain-containing protein</fullName>
    </recommendedName>
</protein>
<feature type="region of interest" description="Disordered" evidence="1">
    <location>
        <begin position="212"/>
        <end position="251"/>
    </location>
</feature>
<reference evidence="2 3" key="1">
    <citation type="submission" date="2015-07" db="EMBL/GenBank/DDBJ databases">
        <title>Comparative genomics of the Sigatoka disease complex on banana suggests a link between parallel evolutionary changes in Pseudocercospora fijiensis and Pseudocercospora eumusae and increased virulence on the banana host.</title>
        <authorList>
            <person name="Chang T.-C."/>
            <person name="Salvucci A."/>
            <person name="Crous P.W."/>
            <person name="Stergiopoulos I."/>
        </authorList>
    </citation>
    <scope>NUCLEOTIDE SEQUENCE [LARGE SCALE GENOMIC DNA]</scope>
    <source>
        <strain evidence="2 3">CBS 114824</strain>
    </source>
</reference>
<dbReference type="AlphaFoldDB" id="A0A139HJ39"/>
<feature type="compositionally biased region" description="Basic and acidic residues" evidence="1">
    <location>
        <begin position="501"/>
        <end position="533"/>
    </location>
</feature>